<accession>A0A8S1LJH7</accession>
<dbReference type="EMBL" id="CAJJDM010000039">
    <property type="protein sequence ID" value="CAD8066959.1"/>
    <property type="molecule type" value="Genomic_DNA"/>
</dbReference>
<gene>
    <name evidence="2" type="ORF">PPRIM_AZ9-3.1.T0400040</name>
</gene>
<name>A0A8S1LJH7_PARPR</name>
<reference evidence="2" key="1">
    <citation type="submission" date="2021-01" db="EMBL/GenBank/DDBJ databases">
        <authorList>
            <consortium name="Genoscope - CEA"/>
            <person name="William W."/>
        </authorList>
    </citation>
    <scope>NUCLEOTIDE SEQUENCE</scope>
</reference>
<keyword evidence="3" id="KW-1185">Reference proteome</keyword>
<feature type="region of interest" description="Disordered" evidence="1">
    <location>
        <begin position="141"/>
        <end position="161"/>
    </location>
</feature>
<evidence type="ECO:0000313" key="3">
    <source>
        <dbReference type="Proteomes" id="UP000688137"/>
    </source>
</evidence>
<evidence type="ECO:0000313" key="2">
    <source>
        <dbReference type="EMBL" id="CAD8066959.1"/>
    </source>
</evidence>
<feature type="compositionally biased region" description="Basic and acidic residues" evidence="1">
    <location>
        <begin position="149"/>
        <end position="161"/>
    </location>
</feature>
<sequence length="173" mass="20655">MRMEIFLEKKPLKQFKLYELTENELNINLDQVTQWQLIGENVCLQIIKRFIKNISQNGFADFICNKEYMIEIFSRGLQKDFQFKNTISYGNPLVLMSEHWFPLDNKQELVQAKMEMIQKEKDEELEEKKAQQAFMIKKKNKVKGKGKIQKKDDKKNVKKGEDEPVQKIIYICK</sequence>
<dbReference type="AlphaFoldDB" id="A0A8S1LJH7"/>
<protein>
    <submittedName>
        <fullName evidence="2">Uncharacterized protein</fullName>
    </submittedName>
</protein>
<evidence type="ECO:0000256" key="1">
    <source>
        <dbReference type="SAM" id="MobiDB-lite"/>
    </source>
</evidence>
<organism evidence="2 3">
    <name type="scientific">Paramecium primaurelia</name>
    <dbReference type="NCBI Taxonomy" id="5886"/>
    <lineage>
        <taxon>Eukaryota</taxon>
        <taxon>Sar</taxon>
        <taxon>Alveolata</taxon>
        <taxon>Ciliophora</taxon>
        <taxon>Intramacronucleata</taxon>
        <taxon>Oligohymenophorea</taxon>
        <taxon>Peniculida</taxon>
        <taxon>Parameciidae</taxon>
        <taxon>Paramecium</taxon>
    </lineage>
</organism>
<comment type="caution">
    <text evidence="2">The sequence shown here is derived from an EMBL/GenBank/DDBJ whole genome shotgun (WGS) entry which is preliminary data.</text>
</comment>
<dbReference type="Proteomes" id="UP000688137">
    <property type="component" value="Unassembled WGS sequence"/>
</dbReference>
<proteinExistence type="predicted"/>